<name>A0ABX0TYA3_9SPHN</name>
<evidence type="ECO:0008006" key="3">
    <source>
        <dbReference type="Google" id="ProtNLM"/>
    </source>
</evidence>
<reference evidence="1 2" key="1">
    <citation type="submission" date="2020-03" db="EMBL/GenBank/DDBJ databases">
        <title>Genomic Encyclopedia of Type Strains, Phase III (KMG-III): the genomes of soil and plant-associated and newly described type strains.</title>
        <authorList>
            <person name="Whitman W."/>
        </authorList>
    </citation>
    <scope>NUCLEOTIDE SEQUENCE [LARGE SCALE GENOMIC DNA]</scope>
    <source>
        <strain evidence="1 2">CECT 8804</strain>
    </source>
</reference>
<evidence type="ECO:0000313" key="2">
    <source>
        <dbReference type="Proteomes" id="UP000727456"/>
    </source>
</evidence>
<evidence type="ECO:0000313" key="1">
    <source>
        <dbReference type="EMBL" id="NIJ09462.1"/>
    </source>
</evidence>
<dbReference type="Proteomes" id="UP000727456">
    <property type="component" value="Unassembled WGS sequence"/>
</dbReference>
<dbReference type="RefSeq" id="WP_167075104.1">
    <property type="nucleotide sequence ID" value="NZ_JAAOZC010000011.1"/>
</dbReference>
<proteinExistence type="predicted"/>
<sequence length="364" mass="39182">MEDAHDERDLDPYGAFPDMVNRIAGLPGKTPSHEPGYAFHTLYVPVSAGLRTFIVRFHNLRATGGTLNMRVHMVPADGSARAKLVDSARIPLEQLAEEGITRISFNGYPGMHFALYGTIVGNADVSADVCRITVDGGDPPATKATRADIAVAAPKLHGVVGLSSVEPATLRQCTSQAWTSEPPTEAYLEWASALDLKQPLTLENWPVLYPLLALDQFGFITESKSLLWIGHAPVGLSSAVAARGATMHHMNREDEAVALSESSGLPLFDSLCSVDYLTKSADERAVFSRITSLLAHLKPGGIAVYIVSASQTNAPEGAQEGFHAGDFERWALNMVAHSHQVAQLKLSSLKGDKTTVPFAFIVRK</sequence>
<gene>
    <name evidence="1" type="ORF">FHS31_003094</name>
</gene>
<protein>
    <recommendedName>
        <fullName evidence="3">Class I SAM-dependent methyltransferase</fullName>
    </recommendedName>
</protein>
<accession>A0ABX0TYA3</accession>
<dbReference type="EMBL" id="JAAOZC010000011">
    <property type="protein sequence ID" value="NIJ09462.1"/>
    <property type="molecule type" value="Genomic_DNA"/>
</dbReference>
<comment type="caution">
    <text evidence="1">The sequence shown here is derived from an EMBL/GenBank/DDBJ whole genome shotgun (WGS) entry which is preliminary data.</text>
</comment>
<keyword evidence="2" id="KW-1185">Reference proteome</keyword>
<organism evidence="1 2">
    <name type="scientific">Sphingomonas vulcanisoli</name>
    <dbReference type="NCBI Taxonomy" id="1658060"/>
    <lineage>
        <taxon>Bacteria</taxon>
        <taxon>Pseudomonadati</taxon>
        <taxon>Pseudomonadota</taxon>
        <taxon>Alphaproteobacteria</taxon>
        <taxon>Sphingomonadales</taxon>
        <taxon>Sphingomonadaceae</taxon>
        <taxon>Sphingomonas</taxon>
    </lineage>
</organism>